<dbReference type="InterPro" id="IPR005467">
    <property type="entry name" value="His_kinase_dom"/>
</dbReference>
<dbReference type="GO" id="GO:0005524">
    <property type="term" value="F:ATP binding"/>
    <property type="evidence" value="ECO:0007669"/>
    <property type="project" value="UniProtKB-KW"/>
</dbReference>
<dbReference type="RefSeq" id="WP_111351467.1">
    <property type="nucleotide sequence ID" value="NZ_QLII01000004.1"/>
</dbReference>
<keyword evidence="10" id="KW-1185">Reference proteome</keyword>
<evidence type="ECO:0000256" key="1">
    <source>
        <dbReference type="ARBA" id="ARBA00000085"/>
    </source>
</evidence>
<dbReference type="Proteomes" id="UP000249016">
    <property type="component" value="Unassembled WGS sequence"/>
</dbReference>
<dbReference type="AlphaFoldDB" id="A0A327NCE4"/>
<dbReference type="EMBL" id="QLII01000004">
    <property type="protein sequence ID" value="RAI72910.1"/>
    <property type="molecule type" value="Genomic_DNA"/>
</dbReference>
<dbReference type="Pfam" id="PF02518">
    <property type="entry name" value="HATPase_c"/>
    <property type="match status" value="1"/>
</dbReference>
<name>A0A327NCE4_9BACT</name>
<evidence type="ECO:0000256" key="6">
    <source>
        <dbReference type="ARBA" id="ARBA00022840"/>
    </source>
</evidence>
<keyword evidence="5" id="KW-0418">Kinase</keyword>
<dbReference type="InterPro" id="IPR004358">
    <property type="entry name" value="Sig_transdc_His_kin-like_C"/>
</dbReference>
<organism evidence="9 10">
    <name type="scientific">Spirosoma telluris</name>
    <dbReference type="NCBI Taxonomy" id="2183553"/>
    <lineage>
        <taxon>Bacteria</taxon>
        <taxon>Pseudomonadati</taxon>
        <taxon>Bacteroidota</taxon>
        <taxon>Cytophagia</taxon>
        <taxon>Cytophagales</taxon>
        <taxon>Cytophagaceae</taxon>
        <taxon>Spirosoma</taxon>
    </lineage>
</organism>
<evidence type="ECO:0000313" key="10">
    <source>
        <dbReference type="Proteomes" id="UP000249016"/>
    </source>
</evidence>
<proteinExistence type="predicted"/>
<evidence type="ECO:0000256" key="7">
    <source>
        <dbReference type="ARBA" id="ARBA00023012"/>
    </source>
</evidence>
<keyword evidence="3" id="KW-0808">Transferase</keyword>
<dbReference type="InterPro" id="IPR036890">
    <property type="entry name" value="HATPase_C_sf"/>
</dbReference>
<dbReference type="GO" id="GO:0004673">
    <property type="term" value="F:protein histidine kinase activity"/>
    <property type="evidence" value="ECO:0007669"/>
    <property type="project" value="UniProtKB-EC"/>
</dbReference>
<evidence type="ECO:0000313" key="9">
    <source>
        <dbReference type="EMBL" id="RAI72910.1"/>
    </source>
</evidence>
<dbReference type="PANTHER" id="PTHR43065">
    <property type="entry name" value="SENSOR HISTIDINE KINASE"/>
    <property type="match status" value="1"/>
</dbReference>
<dbReference type="PANTHER" id="PTHR43065:SF46">
    <property type="entry name" value="C4-DICARBOXYLATE TRANSPORT SENSOR PROTEIN DCTB"/>
    <property type="match status" value="1"/>
</dbReference>
<keyword evidence="6" id="KW-0067">ATP-binding</keyword>
<evidence type="ECO:0000256" key="5">
    <source>
        <dbReference type="ARBA" id="ARBA00022777"/>
    </source>
</evidence>
<sequence>MFLQKSFIENFVISGIAHNTKNSVESALLRLKHFTDEFEKIELDLRKREKPLHVEVKLILEKLNLLKAPLEDIDKTNARLREFQKEKEIRFTDISLQDFIQDVYKLCEPKAKAEYIDVIVVNNIDKKVWIDINYMEQAVINLFINSVESIVDSKNKKGRIRVETKYDKRSNIIYINVSDNGRGIDEKIKKMIFLPYFTTKSYGTGIGLPSTKFIVDDLHNGKIDFFVERDDTLWTTFSISLPLTVR</sequence>
<evidence type="ECO:0000259" key="8">
    <source>
        <dbReference type="PROSITE" id="PS50109"/>
    </source>
</evidence>
<keyword evidence="7" id="KW-0902">Two-component regulatory system</keyword>
<keyword evidence="4" id="KW-0547">Nucleotide-binding</keyword>
<gene>
    <name evidence="9" type="ORF">HMF3257_39080</name>
</gene>
<feature type="domain" description="Histidine kinase" evidence="8">
    <location>
        <begin position="15"/>
        <end position="245"/>
    </location>
</feature>
<comment type="caution">
    <text evidence="9">The sequence shown here is derived from an EMBL/GenBank/DDBJ whole genome shotgun (WGS) entry which is preliminary data.</text>
</comment>
<dbReference type="EC" id="2.7.13.3" evidence="2"/>
<dbReference type="SMART" id="SM00387">
    <property type="entry name" value="HATPase_c"/>
    <property type="match status" value="1"/>
</dbReference>
<evidence type="ECO:0000256" key="4">
    <source>
        <dbReference type="ARBA" id="ARBA00022741"/>
    </source>
</evidence>
<comment type="catalytic activity">
    <reaction evidence="1">
        <text>ATP + protein L-histidine = ADP + protein N-phospho-L-histidine.</text>
        <dbReference type="EC" id="2.7.13.3"/>
    </reaction>
</comment>
<dbReference type="OrthoDB" id="1931120at2"/>
<evidence type="ECO:0000256" key="3">
    <source>
        <dbReference type="ARBA" id="ARBA00022679"/>
    </source>
</evidence>
<dbReference type="GO" id="GO:0000160">
    <property type="term" value="P:phosphorelay signal transduction system"/>
    <property type="evidence" value="ECO:0007669"/>
    <property type="project" value="UniProtKB-KW"/>
</dbReference>
<protein>
    <recommendedName>
        <fullName evidence="2">histidine kinase</fullName>
        <ecNumber evidence="2">2.7.13.3</ecNumber>
    </recommendedName>
</protein>
<accession>A0A327NCE4</accession>
<reference evidence="9 10" key="1">
    <citation type="submission" date="2018-06" db="EMBL/GenBank/DDBJ databases">
        <title>Spirosoma sp. HMF3257 Genome sequencing and assembly.</title>
        <authorList>
            <person name="Kang H."/>
            <person name="Cha I."/>
            <person name="Kim H."/>
            <person name="Kang J."/>
            <person name="Joh K."/>
        </authorList>
    </citation>
    <scope>NUCLEOTIDE SEQUENCE [LARGE SCALE GENOMIC DNA]</scope>
    <source>
        <strain evidence="9 10">HMF3257</strain>
    </source>
</reference>
<evidence type="ECO:0000256" key="2">
    <source>
        <dbReference type="ARBA" id="ARBA00012438"/>
    </source>
</evidence>
<dbReference type="PRINTS" id="PR00344">
    <property type="entry name" value="BCTRLSENSOR"/>
</dbReference>
<dbReference type="Gene3D" id="3.30.565.10">
    <property type="entry name" value="Histidine kinase-like ATPase, C-terminal domain"/>
    <property type="match status" value="1"/>
</dbReference>
<dbReference type="PROSITE" id="PS50109">
    <property type="entry name" value="HIS_KIN"/>
    <property type="match status" value="1"/>
</dbReference>
<dbReference type="SUPFAM" id="SSF55874">
    <property type="entry name" value="ATPase domain of HSP90 chaperone/DNA topoisomerase II/histidine kinase"/>
    <property type="match status" value="1"/>
</dbReference>
<dbReference type="InterPro" id="IPR003594">
    <property type="entry name" value="HATPase_dom"/>
</dbReference>